<evidence type="ECO:0000313" key="2">
    <source>
        <dbReference type="EMBL" id="ALO65535.1"/>
    </source>
</evidence>
<gene>
    <name evidence="2" type="ORF">AS189_02270</name>
</gene>
<name>A0A0S2LVP4_9MICC</name>
<reference evidence="3" key="1">
    <citation type="submission" date="2015-11" db="EMBL/GenBank/DDBJ databases">
        <authorList>
            <person name="Kumar R."/>
            <person name="Singh D."/>
            <person name="Swarnkar M.K."/>
            <person name="Singh A.K."/>
            <person name="Kumar S."/>
        </authorList>
    </citation>
    <scope>NUCLEOTIDE SEQUENCE [LARGE SCALE GENOMIC DNA]</scope>
    <source>
        <strain evidence="3">ERGS4:06</strain>
    </source>
</reference>
<accession>A0A0S2LVP4</accession>
<dbReference type="EMBL" id="CP013200">
    <property type="protein sequence ID" value="ALO65535.1"/>
    <property type="molecule type" value="Genomic_DNA"/>
</dbReference>
<organism evidence="2 3">
    <name type="scientific">Arthrobacter alpinus</name>
    <dbReference type="NCBI Taxonomy" id="656366"/>
    <lineage>
        <taxon>Bacteria</taxon>
        <taxon>Bacillati</taxon>
        <taxon>Actinomycetota</taxon>
        <taxon>Actinomycetes</taxon>
        <taxon>Micrococcales</taxon>
        <taxon>Micrococcaceae</taxon>
        <taxon>Arthrobacter</taxon>
    </lineage>
</organism>
<feature type="transmembrane region" description="Helical" evidence="1">
    <location>
        <begin position="82"/>
        <end position="101"/>
    </location>
</feature>
<protein>
    <submittedName>
        <fullName evidence="2">Uncharacterized protein</fullName>
    </submittedName>
</protein>
<sequence>MLLRALVTLAFGLTTVFWAAPGPLGLSLTLGAYFLASAATQYAVVRTLALPAGDNRRFVLQGAAGILAVGGVVVAISANTAMAAWLGGVALAFLGASELIAGLRKPAAGTEKKLVLTSDWRISGVVGLGTGILLPFYATAGPHALMGVAGGGALMTGALWMLSALTLRHDGSNPKAQ</sequence>
<keyword evidence="1" id="KW-1133">Transmembrane helix</keyword>
<keyword evidence="1" id="KW-0472">Membrane</keyword>
<evidence type="ECO:0000313" key="3">
    <source>
        <dbReference type="Proteomes" id="UP000059574"/>
    </source>
</evidence>
<reference evidence="2 3" key="2">
    <citation type="journal article" date="2016" name="J. Biotechnol.">
        <title>Complete genome sequence of Arthrobacter alpinus ERGS4:06, a yellow pigmented bacterium tolerant to cold and radiations isolated from Sikkim Himalaya.</title>
        <authorList>
            <person name="Kumar R."/>
            <person name="Singh D."/>
            <person name="Swarnkar M.K."/>
            <person name="Singh A.K."/>
            <person name="Kumar S."/>
        </authorList>
    </citation>
    <scope>NUCLEOTIDE SEQUENCE [LARGE SCALE GENOMIC DNA]</scope>
    <source>
        <strain evidence="2 3">ERGS4:06</strain>
    </source>
</reference>
<evidence type="ECO:0000256" key="1">
    <source>
        <dbReference type="SAM" id="Phobius"/>
    </source>
</evidence>
<dbReference type="AlphaFoldDB" id="A0A0S2LVP4"/>
<proteinExistence type="predicted"/>
<keyword evidence="1" id="KW-0812">Transmembrane</keyword>
<feature type="transmembrane region" description="Helical" evidence="1">
    <location>
        <begin position="58"/>
        <end position="76"/>
    </location>
</feature>
<feature type="transmembrane region" description="Helical" evidence="1">
    <location>
        <begin position="122"/>
        <end position="138"/>
    </location>
</feature>
<feature type="transmembrane region" description="Helical" evidence="1">
    <location>
        <begin position="144"/>
        <end position="167"/>
    </location>
</feature>
<dbReference type="Proteomes" id="UP000059574">
    <property type="component" value="Chromosome"/>
</dbReference>